<evidence type="ECO:0000256" key="4">
    <source>
        <dbReference type="ARBA" id="ARBA00022475"/>
    </source>
</evidence>
<dbReference type="GO" id="GO:0022857">
    <property type="term" value="F:transmembrane transporter activity"/>
    <property type="evidence" value="ECO:0007669"/>
    <property type="project" value="InterPro"/>
</dbReference>
<evidence type="ECO:0000256" key="7">
    <source>
        <dbReference type="ARBA" id="ARBA00023136"/>
    </source>
</evidence>
<keyword evidence="3" id="KW-0813">Transport</keyword>
<accession>A0A2W4DWB3</accession>
<feature type="transmembrane region" description="Helical" evidence="8">
    <location>
        <begin position="29"/>
        <end position="50"/>
    </location>
</feature>
<evidence type="ECO:0000256" key="8">
    <source>
        <dbReference type="SAM" id="Phobius"/>
    </source>
</evidence>
<keyword evidence="6 8" id="KW-1133">Transmembrane helix</keyword>
<dbReference type="Pfam" id="PF07690">
    <property type="entry name" value="MFS_1"/>
    <property type="match status" value="1"/>
</dbReference>
<dbReference type="OrthoDB" id="9812221at2"/>
<comment type="similarity">
    <text evidence="2">Belongs to the major facilitator superfamily. EmrB family.</text>
</comment>
<feature type="transmembrane region" description="Helical" evidence="8">
    <location>
        <begin position="506"/>
        <end position="524"/>
    </location>
</feature>
<dbReference type="InterPro" id="IPR011701">
    <property type="entry name" value="MFS"/>
</dbReference>
<dbReference type="GO" id="GO:0005886">
    <property type="term" value="C:plasma membrane"/>
    <property type="evidence" value="ECO:0007669"/>
    <property type="project" value="UniProtKB-SubCell"/>
</dbReference>
<dbReference type="InterPro" id="IPR004638">
    <property type="entry name" value="EmrB-like"/>
</dbReference>
<feature type="transmembrane region" description="Helical" evidence="8">
    <location>
        <begin position="97"/>
        <end position="117"/>
    </location>
</feature>
<keyword evidence="7 8" id="KW-0472">Membrane</keyword>
<dbReference type="SUPFAM" id="SSF103473">
    <property type="entry name" value="MFS general substrate transporter"/>
    <property type="match status" value="1"/>
</dbReference>
<proteinExistence type="inferred from homology"/>
<keyword evidence="5 8" id="KW-0812">Transmembrane</keyword>
<evidence type="ECO:0000256" key="3">
    <source>
        <dbReference type="ARBA" id="ARBA00022448"/>
    </source>
</evidence>
<dbReference type="InterPro" id="IPR036259">
    <property type="entry name" value="MFS_trans_sf"/>
</dbReference>
<dbReference type="NCBIfam" id="TIGR00711">
    <property type="entry name" value="efflux_EmrB"/>
    <property type="match status" value="1"/>
</dbReference>
<dbReference type="FunFam" id="1.20.1720.10:FF:000016">
    <property type="entry name" value="EmrB/QacA family drug resistance transporter"/>
    <property type="match status" value="1"/>
</dbReference>
<dbReference type="RefSeq" id="WP_111163934.1">
    <property type="nucleotide sequence ID" value="NZ_PCDP01000074.1"/>
</dbReference>
<evidence type="ECO:0000313" key="11">
    <source>
        <dbReference type="Proteomes" id="UP000248925"/>
    </source>
</evidence>
<evidence type="ECO:0000313" key="10">
    <source>
        <dbReference type="EMBL" id="PZM08246.1"/>
    </source>
</evidence>
<feature type="transmembrane region" description="Helical" evidence="8">
    <location>
        <begin position="155"/>
        <end position="174"/>
    </location>
</feature>
<keyword evidence="4" id="KW-1003">Cell membrane</keyword>
<dbReference type="Gene3D" id="1.20.1250.20">
    <property type="entry name" value="MFS general substrate transporter like domains"/>
    <property type="match status" value="1"/>
</dbReference>
<dbReference type="Gene3D" id="1.20.1720.10">
    <property type="entry name" value="Multidrug resistance protein D"/>
    <property type="match status" value="1"/>
</dbReference>
<sequence length="536" mass="57328">MATLQIANTNSAPRTAVTASAAAMSPVRMWCAVVGSTLGAFMAVLNIQIVNASLADIQGAIGAGSDDGGWISTSYLIAEIVVIPLSGWLARVFSVRIYLLTNAFIFLLFSAACAFAANLQQMIVLRAIQGFSGGVLIPMAFTIIITLLPKAKQPIGLALFALSATFAPAIGPTIGGYLTENFGWQYIFYVNLVPGALMIGMLWFSLDRSPTNFGLLAKGDWAGIVTMAIGLAALQTVLEEGNKDDWFGSPFIVRLSVTAVVSLSLFLVIELRAAHPLLNLRLLVRRNFGFGILANFLLGTALYGSVFILPIYLSRIQGYNSEQIGLVLAWTGIPQLLLIPLVPRLMKRFDVRLLIVVGFALFAASNFMNVHMSADYASDQLFWPNIVRAIGQALVFAPLSAIATAGIEQENADSASALFNMMRNLGGAVGIAALQTFLTKREQFHSNILTNSVSVFEEATRVRVANLTAYFMSHGVSDQATATHKAVVAIALDLRKQANIMAFSDTFYLLGVALVVALVASLLLKKPGKLSGGGAH</sequence>
<feature type="transmembrane region" description="Helical" evidence="8">
    <location>
        <begin position="246"/>
        <end position="269"/>
    </location>
</feature>
<evidence type="ECO:0000256" key="1">
    <source>
        <dbReference type="ARBA" id="ARBA00004651"/>
    </source>
</evidence>
<reference evidence="10 11" key="1">
    <citation type="journal article" date="2018" name="Sci. Rep.">
        <title>Rhizobium tumorigenes sp. nov., a novel plant tumorigenic bacterium isolated from cane gall tumors on thornless blackberry.</title>
        <authorList>
            <person name="Kuzmanovi N."/>
            <person name="Smalla K."/>
            <person name="Gronow S."/>
            <person name="PuBawska J."/>
        </authorList>
    </citation>
    <scope>NUCLEOTIDE SEQUENCE [LARGE SCALE GENOMIC DNA]</scope>
    <source>
        <strain evidence="10 11">CCBAU 85046</strain>
    </source>
</reference>
<protein>
    <submittedName>
        <fullName evidence="10">EmrB/QacA family drug resistance transporter</fullName>
    </submittedName>
</protein>
<evidence type="ECO:0000259" key="9">
    <source>
        <dbReference type="PROSITE" id="PS50850"/>
    </source>
</evidence>
<feature type="transmembrane region" description="Helical" evidence="8">
    <location>
        <begin position="213"/>
        <end position="234"/>
    </location>
</feature>
<keyword evidence="11" id="KW-1185">Reference proteome</keyword>
<feature type="transmembrane region" description="Helical" evidence="8">
    <location>
        <begin position="324"/>
        <end position="342"/>
    </location>
</feature>
<dbReference type="PROSITE" id="PS50850">
    <property type="entry name" value="MFS"/>
    <property type="match status" value="1"/>
</dbReference>
<feature type="domain" description="Major facilitator superfamily (MFS) profile" evidence="9">
    <location>
        <begin position="32"/>
        <end position="529"/>
    </location>
</feature>
<evidence type="ECO:0000256" key="6">
    <source>
        <dbReference type="ARBA" id="ARBA00022989"/>
    </source>
</evidence>
<comment type="subcellular location">
    <subcellularLocation>
        <location evidence="1">Cell membrane</location>
        <topology evidence="1">Multi-pass membrane protein</topology>
    </subcellularLocation>
</comment>
<gene>
    <name evidence="10" type="ORF">CPY51_29475</name>
</gene>
<dbReference type="Proteomes" id="UP000248925">
    <property type="component" value="Unassembled WGS sequence"/>
</dbReference>
<evidence type="ECO:0000256" key="2">
    <source>
        <dbReference type="ARBA" id="ARBA00008537"/>
    </source>
</evidence>
<dbReference type="PANTHER" id="PTHR42718">
    <property type="entry name" value="MAJOR FACILITATOR SUPERFAMILY MULTIDRUG TRANSPORTER MFSC"/>
    <property type="match status" value="1"/>
</dbReference>
<evidence type="ECO:0000256" key="5">
    <source>
        <dbReference type="ARBA" id="ARBA00022692"/>
    </source>
</evidence>
<dbReference type="InterPro" id="IPR020846">
    <property type="entry name" value="MFS_dom"/>
</dbReference>
<organism evidence="10 11">
    <name type="scientific">Rhizobium tubonense</name>
    <dbReference type="NCBI Taxonomy" id="484088"/>
    <lineage>
        <taxon>Bacteria</taxon>
        <taxon>Pseudomonadati</taxon>
        <taxon>Pseudomonadota</taxon>
        <taxon>Alphaproteobacteria</taxon>
        <taxon>Hyphomicrobiales</taxon>
        <taxon>Rhizobiaceae</taxon>
        <taxon>Rhizobium/Agrobacterium group</taxon>
        <taxon>Rhizobium</taxon>
    </lineage>
</organism>
<feature type="transmembrane region" description="Helical" evidence="8">
    <location>
        <begin position="70"/>
        <end position="90"/>
    </location>
</feature>
<dbReference type="EMBL" id="PCDP01000074">
    <property type="protein sequence ID" value="PZM08246.1"/>
    <property type="molecule type" value="Genomic_DNA"/>
</dbReference>
<feature type="transmembrane region" description="Helical" evidence="8">
    <location>
        <begin position="354"/>
        <end position="374"/>
    </location>
</feature>
<name>A0A2W4DWB3_9HYPH</name>
<feature type="transmembrane region" description="Helical" evidence="8">
    <location>
        <begin position="186"/>
        <end position="206"/>
    </location>
</feature>
<dbReference type="PANTHER" id="PTHR42718:SF9">
    <property type="entry name" value="MAJOR FACILITATOR SUPERFAMILY MULTIDRUG TRANSPORTER MFSC"/>
    <property type="match status" value="1"/>
</dbReference>
<dbReference type="CDD" id="cd17503">
    <property type="entry name" value="MFS_LmrB_MDR_like"/>
    <property type="match status" value="1"/>
</dbReference>
<feature type="transmembrane region" description="Helical" evidence="8">
    <location>
        <begin position="290"/>
        <end position="312"/>
    </location>
</feature>
<feature type="transmembrane region" description="Helical" evidence="8">
    <location>
        <begin position="386"/>
        <end position="405"/>
    </location>
</feature>
<comment type="caution">
    <text evidence="10">The sequence shown here is derived from an EMBL/GenBank/DDBJ whole genome shotgun (WGS) entry which is preliminary data.</text>
</comment>
<dbReference type="AlphaFoldDB" id="A0A2W4DWB3"/>
<feature type="transmembrane region" description="Helical" evidence="8">
    <location>
        <begin position="123"/>
        <end position="148"/>
    </location>
</feature>